<evidence type="ECO:0000259" key="4">
    <source>
        <dbReference type="Pfam" id="PF08241"/>
    </source>
</evidence>
<dbReference type="SUPFAM" id="SSF53335">
    <property type="entry name" value="S-adenosyl-L-methionine-dependent methyltransferases"/>
    <property type="match status" value="1"/>
</dbReference>
<dbReference type="InterPro" id="IPR013216">
    <property type="entry name" value="Methyltransf_11"/>
</dbReference>
<dbReference type="InterPro" id="IPR029063">
    <property type="entry name" value="SAM-dependent_MTases_sf"/>
</dbReference>
<keyword evidence="3" id="KW-0808">Transferase</keyword>
<evidence type="ECO:0000313" key="7">
    <source>
        <dbReference type="Proteomes" id="UP001152797"/>
    </source>
</evidence>
<organism evidence="5">
    <name type="scientific">Cladocopium goreaui</name>
    <dbReference type="NCBI Taxonomy" id="2562237"/>
    <lineage>
        <taxon>Eukaryota</taxon>
        <taxon>Sar</taxon>
        <taxon>Alveolata</taxon>
        <taxon>Dinophyceae</taxon>
        <taxon>Suessiales</taxon>
        <taxon>Symbiodiniaceae</taxon>
        <taxon>Cladocopium</taxon>
    </lineage>
</organism>
<feature type="domain" description="Methyltransferase type 11" evidence="4">
    <location>
        <begin position="36"/>
        <end position="113"/>
    </location>
</feature>
<dbReference type="GO" id="GO:0032259">
    <property type="term" value="P:methylation"/>
    <property type="evidence" value="ECO:0007669"/>
    <property type="project" value="UniProtKB-KW"/>
</dbReference>
<dbReference type="GO" id="GO:0008168">
    <property type="term" value="F:methyltransferase activity"/>
    <property type="evidence" value="ECO:0007669"/>
    <property type="project" value="UniProtKB-KW"/>
</dbReference>
<evidence type="ECO:0000256" key="1">
    <source>
        <dbReference type="ARBA" id="ARBA00008361"/>
    </source>
</evidence>
<evidence type="ECO:0000313" key="6">
    <source>
        <dbReference type="EMBL" id="CAL4804398.1"/>
    </source>
</evidence>
<dbReference type="OrthoDB" id="411785at2759"/>
<reference evidence="6 7" key="2">
    <citation type="submission" date="2024-05" db="EMBL/GenBank/DDBJ databases">
        <authorList>
            <person name="Chen Y."/>
            <person name="Shah S."/>
            <person name="Dougan E. K."/>
            <person name="Thang M."/>
            <person name="Chan C."/>
        </authorList>
    </citation>
    <scope>NUCLEOTIDE SEQUENCE [LARGE SCALE GENOMIC DNA]</scope>
</reference>
<dbReference type="Pfam" id="PF08241">
    <property type="entry name" value="Methyltransf_11"/>
    <property type="match status" value="1"/>
</dbReference>
<evidence type="ECO:0000256" key="3">
    <source>
        <dbReference type="ARBA" id="ARBA00022679"/>
    </source>
</evidence>
<reference evidence="5" key="1">
    <citation type="submission" date="2022-10" db="EMBL/GenBank/DDBJ databases">
        <authorList>
            <person name="Chen Y."/>
            <person name="Dougan E. K."/>
            <person name="Chan C."/>
            <person name="Rhodes N."/>
            <person name="Thang M."/>
        </authorList>
    </citation>
    <scope>NUCLEOTIDE SEQUENCE</scope>
</reference>
<dbReference type="EMBL" id="CAMXCT010006620">
    <property type="protein sequence ID" value="CAI4017086.1"/>
    <property type="molecule type" value="Genomic_DNA"/>
</dbReference>
<evidence type="ECO:0000256" key="2">
    <source>
        <dbReference type="ARBA" id="ARBA00022603"/>
    </source>
</evidence>
<dbReference type="AlphaFoldDB" id="A0A9P1DX50"/>
<comment type="similarity">
    <text evidence="1">Belongs to the methyltransferase superfamily.</text>
</comment>
<dbReference type="EMBL" id="CAMXCT020006620">
    <property type="protein sequence ID" value="CAL1170461.1"/>
    <property type="molecule type" value="Genomic_DNA"/>
</dbReference>
<comment type="caution">
    <text evidence="5">The sequence shown here is derived from an EMBL/GenBank/DDBJ whole genome shotgun (WGS) entry which is preliminary data.</text>
</comment>
<dbReference type="PANTHER" id="PTHR12176">
    <property type="entry name" value="SAM-DEPENDENT METHYLTRANSFERASE SUPERFAMILY PROTEIN"/>
    <property type="match status" value="1"/>
</dbReference>
<proteinExistence type="inferred from homology"/>
<accession>A0A9P1DX50</accession>
<sequence length="188" mass="20370">MGAAEGRSWCDGFCAVSDQKGKETLTPWLSAESEVLMLGCGTSLIPEQMVSEGLASSIVCVDQCAELIEALSEKYKDKEEAFHFEALDAAQLPVTDWAERFDVVMDKAMLDAILSGRQGRPKAEEVLKAALVAHSALLRPRDISGYMAADVSSRTGCTTGLCQTLPAYVNLCRMLLSPFFAQRQLAVT</sequence>
<keyword evidence="2 6" id="KW-0489">Methyltransferase</keyword>
<dbReference type="InterPro" id="IPR051419">
    <property type="entry name" value="Lys/N-term_MeTrsfase_sf"/>
</dbReference>
<protein>
    <submittedName>
        <fullName evidence="6">EEF1A lysine and N-terminal methyltransferase (EEF1A-KNMT) (Methyltransferase-like protein 13)</fullName>
    </submittedName>
</protein>
<dbReference type="PANTHER" id="PTHR12176:SF79">
    <property type="entry name" value="METHYLTRANSFERASE TYPE 11 DOMAIN-CONTAINING PROTEIN"/>
    <property type="match status" value="1"/>
</dbReference>
<dbReference type="Gene3D" id="3.40.50.150">
    <property type="entry name" value="Vaccinia Virus protein VP39"/>
    <property type="match status" value="1"/>
</dbReference>
<dbReference type="Proteomes" id="UP001152797">
    <property type="component" value="Unassembled WGS sequence"/>
</dbReference>
<gene>
    <name evidence="5" type="ORF">C1SCF055_LOCUS41760</name>
</gene>
<keyword evidence="7" id="KW-1185">Reference proteome</keyword>
<evidence type="ECO:0000313" key="5">
    <source>
        <dbReference type="EMBL" id="CAI4017086.1"/>
    </source>
</evidence>
<dbReference type="EMBL" id="CAMXCT030006620">
    <property type="protein sequence ID" value="CAL4804398.1"/>
    <property type="molecule type" value="Genomic_DNA"/>
</dbReference>
<name>A0A9P1DX50_9DINO</name>